<evidence type="ECO:0000256" key="1">
    <source>
        <dbReference type="SAM" id="MobiDB-lite"/>
    </source>
</evidence>
<feature type="compositionally biased region" description="Basic and acidic residues" evidence="1">
    <location>
        <begin position="161"/>
        <end position="175"/>
    </location>
</feature>
<evidence type="ECO:0000313" key="3">
    <source>
        <dbReference type="Proteomes" id="UP000240883"/>
    </source>
</evidence>
<dbReference type="AlphaFoldDB" id="A0A2T2NCW6"/>
<accession>A0A2T2NCW6</accession>
<feature type="region of interest" description="Disordered" evidence="1">
    <location>
        <begin position="106"/>
        <end position="239"/>
    </location>
</feature>
<feature type="compositionally biased region" description="Low complexity" evidence="1">
    <location>
        <begin position="214"/>
        <end position="223"/>
    </location>
</feature>
<feature type="compositionally biased region" description="Gly residues" evidence="1">
    <location>
        <begin position="129"/>
        <end position="143"/>
    </location>
</feature>
<protein>
    <submittedName>
        <fullName evidence="2">Uncharacterized protein</fullName>
    </submittedName>
</protein>
<keyword evidence="3" id="KW-1185">Reference proteome</keyword>
<dbReference type="OrthoDB" id="3799183at2759"/>
<evidence type="ECO:0000313" key="2">
    <source>
        <dbReference type="EMBL" id="PSN62888.1"/>
    </source>
</evidence>
<reference evidence="2 3" key="1">
    <citation type="journal article" date="2018" name="Front. Microbiol.">
        <title>Genome-Wide Analysis of Corynespora cassiicola Leaf Fall Disease Putative Effectors.</title>
        <authorList>
            <person name="Lopez D."/>
            <person name="Ribeiro S."/>
            <person name="Label P."/>
            <person name="Fumanal B."/>
            <person name="Venisse J.S."/>
            <person name="Kohler A."/>
            <person name="de Oliveira R.R."/>
            <person name="Labutti K."/>
            <person name="Lipzen A."/>
            <person name="Lail K."/>
            <person name="Bauer D."/>
            <person name="Ohm R.A."/>
            <person name="Barry K.W."/>
            <person name="Spatafora J."/>
            <person name="Grigoriev I.V."/>
            <person name="Martin F.M."/>
            <person name="Pujade-Renaud V."/>
        </authorList>
    </citation>
    <scope>NUCLEOTIDE SEQUENCE [LARGE SCALE GENOMIC DNA]</scope>
    <source>
        <strain evidence="2 3">Philippines</strain>
    </source>
</reference>
<sequence length="239" mass="25040">MPSSAAILHESLTLITYITTVKPLLLTDARALYASLGLMSHRITFDMITSHHEGQVQATLVYYPDLDLDMRFEVLRDGKRCANIGDAVDDLWASIRGDIGDMRAGVGAGGGGDGRAPPPPPLRAASGSGASGATGAGEVGSGTGKPPHSLAAANDDDKDDKDEKSVKDKEETKDEAADEDMEALPGTETENNHDSSSDSSFYSPTLPTPLAHGSSASDVSTSSAPHFTPRTDSNSEWVL</sequence>
<feature type="compositionally biased region" description="Polar residues" evidence="1">
    <location>
        <begin position="230"/>
        <end position="239"/>
    </location>
</feature>
<gene>
    <name evidence="2" type="ORF">BS50DRAFT_638480</name>
</gene>
<dbReference type="Proteomes" id="UP000240883">
    <property type="component" value="Unassembled WGS sequence"/>
</dbReference>
<dbReference type="EMBL" id="KZ678141">
    <property type="protein sequence ID" value="PSN62888.1"/>
    <property type="molecule type" value="Genomic_DNA"/>
</dbReference>
<name>A0A2T2NCW6_CORCC</name>
<proteinExistence type="predicted"/>
<organism evidence="2 3">
    <name type="scientific">Corynespora cassiicola Philippines</name>
    <dbReference type="NCBI Taxonomy" id="1448308"/>
    <lineage>
        <taxon>Eukaryota</taxon>
        <taxon>Fungi</taxon>
        <taxon>Dikarya</taxon>
        <taxon>Ascomycota</taxon>
        <taxon>Pezizomycotina</taxon>
        <taxon>Dothideomycetes</taxon>
        <taxon>Pleosporomycetidae</taxon>
        <taxon>Pleosporales</taxon>
        <taxon>Corynesporascaceae</taxon>
        <taxon>Corynespora</taxon>
    </lineage>
</organism>